<keyword evidence="3" id="KW-1133">Transmembrane helix</keyword>
<keyword evidence="3" id="KW-0812">Transmembrane</keyword>
<proteinExistence type="inferred from homology"/>
<keyword evidence="5" id="KW-1185">Reference proteome</keyword>
<gene>
    <name evidence="4" type="ORF">DAKH74_034500</name>
</gene>
<comment type="similarity">
    <text evidence="1">Belongs to the UPF0357 family.</text>
</comment>
<keyword evidence="3" id="KW-0472">Membrane</keyword>
<dbReference type="Pfam" id="PF09435">
    <property type="entry name" value="DUF2015"/>
    <property type="match status" value="1"/>
</dbReference>
<organism evidence="4 5">
    <name type="scientific">Maudiozyma humilis</name>
    <name type="common">Sour dough yeast</name>
    <name type="synonym">Kazachstania humilis</name>
    <dbReference type="NCBI Taxonomy" id="51915"/>
    <lineage>
        <taxon>Eukaryota</taxon>
        <taxon>Fungi</taxon>
        <taxon>Dikarya</taxon>
        <taxon>Ascomycota</taxon>
        <taxon>Saccharomycotina</taxon>
        <taxon>Saccharomycetes</taxon>
        <taxon>Saccharomycetales</taxon>
        <taxon>Saccharomycetaceae</taxon>
        <taxon>Maudiozyma</taxon>
    </lineage>
</organism>
<comment type="caution">
    <text evidence="4">The sequence shown here is derived from an EMBL/GenBank/DDBJ whole genome shotgun (WGS) entry which is preliminary data.</text>
</comment>
<evidence type="ECO:0000313" key="5">
    <source>
        <dbReference type="Proteomes" id="UP001377567"/>
    </source>
</evidence>
<sequence>MIDNFHLKLIVCGLVAVCVVLLVIKRRDGLQYKLHEINSRVRERMGRPTTEVNSHFADDIESGLHSENFDILANNKDDSREGLDDEAKKMVRDIMVSENVSFDKARLIYTERMFGDNEIAPDGMPLDPKAVTFA</sequence>
<reference evidence="4 5" key="1">
    <citation type="journal article" date="2023" name="Elife">
        <title>Identification of key yeast species and microbe-microbe interactions impacting larval growth of Drosophila in the wild.</title>
        <authorList>
            <person name="Mure A."/>
            <person name="Sugiura Y."/>
            <person name="Maeda R."/>
            <person name="Honda K."/>
            <person name="Sakurai N."/>
            <person name="Takahashi Y."/>
            <person name="Watada M."/>
            <person name="Katoh T."/>
            <person name="Gotoh A."/>
            <person name="Gotoh Y."/>
            <person name="Taniguchi I."/>
            <person name="Nakamura K."/>
            <person name="Hayashi T."/>
            <person name="Katayama T."/>
            <person name="Uemura T."/>
            <person name="Hattori Y."/>
        </authorList>
    </citation>
    <scope>NUCLEOTIDE SEQUENCE [LARGE SCALE GENOMIC DNA]</scope>
    <source>
        <strain evidence="4 5">KH-74</strain>
    </source>
</reference>
<dbReference type="EMBL" id="BTGD01000010">
    <property type="protein sequence ID" value="GMM56834.1"/>
    <property type="molecule type" value="Genomic_DNA"/>
</dbReference>
<name>A0AAV5RYY8_MAUHU</name>
<dbReference type="AlphaFoldDB" id="A0AAV5RYY8"/>
<protein>
    <submittedName>
        <fullName evidence="4">Uncharacterized protein</fullName>
    </submittedName>
</protein>
<dbReference type="Proteomes" id="UP001377567">
    <property type="component" value="Unassembled WGS sequence"/>
</dbReference>
<evidence type="ECO:0000256" key="1">
    <source>
        <dbReference type="ARBA" id="ARBA00008325"/>
    </source>
</evidence>
<evidence type="ECO:0000256" key="3">
    <source>
        <dbReference type="SAM" id="Phobius"/>
    </source>
</evidence>
<dbReference type="PANTHER" id="PTHR28023">
    <property type="entry name" value="UPF0357 PROTEIN YCL012C"/>
    <property type="match status" value="1"/>
</dbReference>
<keyword evidence="2" id="KW-0732">Signal</keyword>
<accession>A0AAV5RYY8</accession>
<evidence type="ECO:0000256" key="2">
    <source>
        <dbReference type="ARBA" id="ARBA00022729"/>
    </source>
</evidence>
<dbReference type="InterPro" id="IPR018559">
    <property type="entry name" value="DUF2015"/>
</dbReference>
<feature type="transmembrane region" description="Helical" evidence="3">
    <location>
        <begin position="6"/>
        <end position="24"/>
    </location>
</feature>
<evidence type="ECO:0000313" key="4">
    <source>
        <dbReference type="EMBL" id="GMM56834.1"/>
    </source>
</evidence>
<dbReference type="PANTHER" id="PTHR28023:SF1">
    <property type="entry name" value="UPF0357 PROTEIN YCL012C"/>
    <property type="match status" value="1"/>
</dbReference>